<organism evidence="1 2">
    <name type="scientific">Papaver somniferum</name>
    <name type="common">Opium poppy</name>
    <dbReference type="NCBI Taxonomy" id="3469"/>
    <lineage>
        <taxon>Eukaryota</taxon>
        <taxon>Viridiplantae</taxon>
        <taxon>Streptophyta</taxon>
        <taxon>Embryophyta</taxon>
        <taxon>Tracheophyta</taxon>
        <taxon>Spermatophyta</taxon>
        <taxon>Magnoliopsida</taxon>
        <taxon>Ranunculales</taxon>
        <taxon>Papaveraceae</taxon>
        <taxon>Papaveroideae</taxon>
        <taxon>Papaver</taxon>
    </lineage>
</organism>
<dbReference type="EMBL" id="CM010725">
    <property type="protein sequence ID" value="RZC84931.1"/>
    <property type="molecule type" value="Genomic_DNA"/>
</dbReference>
<reference evidence="1 2" key="1">
    <citation type="journal article" date="2018" name="Science">
        <title>The opium poppy genome and morphinan production.</title>
        <authorList>
            <person name="Guo L."/>
            <person name="Winzer T."/>
            <person name="Yang X."/>
            <person name="Li Y."/>
            <person name="Ning Z."/>
            <person name="He Z."/>
            <person name="Teodor R."/>
            <person name="Lu Y."/>
            <person name="Bowser T.A."/>
            <person name="Graham I.A."/>
            <person name="Ye K."/>
        </authorList>
    </citation>
    <scope>NUCLEOTIDE SEQUENCE [LARGE SCALE GENOMIC DNA]</scope>
    <source>
        <strain evidence="2">cv. HN1</strain>
        <tissue evidence="1">Leaves</tissue>
    </source>
</reference>
<name>A0A4Y7LL49_PAPSO</name>
<keyword evidence="2" id="KW-1185">Reference proteome</keyword>
<dbReference type="Gramene" id="RZC84931">
    <property type="protein sequence ID" value="RZC84931"/>
    <property type="gene ID" value="C5167_047718"/>
</dbReference>
<feature type="non-terminal residue" evidence="1">
    <location>
        <position position="1"/>
    </location>
</feature>
<proteinExistence type="predicted"/>
<dbReference type="AlphaFoldDB" id="A0A4Y7LL49"/>
<gene>
    <name evidence="1" type="ORF">C5167_047718</name>
</gene>
<protein>
    <submittedName>
        <fullName evidence="1">Uncharacterized protein</fullName>
    </submittedName>
</protein>
<evidence type="ECO:0000313" key="1">
    <source>
        <dbReference type="EMBL" id="RZC84931.1"/>
    </source>
</evidence>
<evidence type="ECO:0000313" key="2">
    <source>
        <dbReference type="Proteomes" id="UP000316621"/>
    </source>
</evidence>
<dbReference type="Proteomes" id="UP000316621">
    <property type="component" value="Chromosome 11"/>
</dbReference>
<sequence length="71" mass="8492">SGKFPEEKGFYFFLDLNSADTKAFRFATLQNIGDALSRMRDRSMQRPQNCRIRWMLVQWRKMETPLTSNAW</sequence>
<accession>A0A4Y7LL49</accession>